<dbReference type="InterPro" id="IPR012902">
    <property type="entry name" value="N_methyl_site"/>
</dbReference>
<dbReference type="Pfam" id="PF07963">
    <property type="entry name" value="N_methyl"/>
    <property type="match status" value="1"/>
</dbReference>
<dbReference type="Pfam" id="PF16074">
    <property type="entry name" value="PilW"/>
    <property type="match status" value="1"/>
</dbReference>
<gene>
    <name evidence="2" type="ORF">H010_16779</name>
</gene>
<dbReference type="AlphaFoldDB" id="A0A9X4SAZ7"/>
<dbReference type="EMBL" id="AOGK01000015">
    <property type="protein sequence ID" value="MDG5976924.1"/>
    <property type="molecule type" value="Genomic_DNA"/>
</dbReference>
<keyword evidence="3" id="KW-1185">Reference proteome</keyword>
<dbReference type="InterPro" id="IPR032092">
    <property type="entry name" value="PilW"/>
</dbReference>
<evidence type="ECO:0000313" key="2">
    <source>
        <dbReference type="EMBL" id="MDG5976924.1"/>
    </source>
</evidence>
<proteinExistence type="predicted"/>
<dbReference type="OrthoDB" id="5496259at2"/>
<organism evidence="2 3">
    <name type="scientific">Hydrogenophaga taeniospiralis CCUG 15921</name>
    <dbReference type="NCBI Taxonomy" id="1281780"/>
    <lineage>
        <taxon>Bacteria</taxon>
        <taxon>Pseudomonadati</taxon>
        <taxon>Pseudomonadota</taxon>
        <taxon>Betaproteobacteria</taxon>
        <taxon>Burkholderiales</taxon>
        <taxon>Comamonadaceae</taxon>
        <taxon>Hydrogenophaga</taxon>
    </lineage>
</organism>
<name>A0A9X4SAZ7_9BURK</name>
<keyword evidence="1" id="KW-0472">Membrane</keyword>
<evidence type="ECO:0008006" key="4">
    <source>
        <dbReference type="Google" id="ProtNLM"/>
    </source>
</evidence>
<evidence type="ECO:0000313" key="3">
    <source>
        <dbReference type="Proteomes" id="UP001152876"/>
    </source>
</evidence>
<comment type="caution">
    <text evidence="2">The sequence shown here is derived from an EMBL/GenBank/DDBJ whole genome shotgun (WGS) entry which is preliminary data.</text>
</comment>
<dbReference type="Proteomes" id="UP001152876">
    <property type="component" value="Unassembled WGS sequence"/>
</dbReference>
<evidence type="ECO:0000256" key="1">
    <source>
        <dbReference type="SAM" id="Phobius"/>
    </source>
</evidence>
<reference evidence="2" key="1">
    <citation type="submission" date="2013-01" db="EMBL/GenBank/DDBJ databases">
        <title>Genome draft of Hydrogenophaga taeniospiralis 2K1.</title>
        <authorList>
            <person name="Gomila M."/>
            <person name="Lalucat J."/>
        </authorList>
    </citation>
    <scope>NUCLEOTIDE SEQUENCE</scope>
    <source>
        <strain evidence="2">CCUG 15921</strain>
    </source>
</reference>
<feature type="transmembrane region" description="Helical" evidence="1">
    <location>
        <begin position="21"/>
        <end position="44"/>
    </location>
</feature>
<dbReference type="RefSeq" id="WP_068174285.1">
    <property type="nucleotide sequence ID" value="NZ_AOGK01000015.1"/>
</dbReference>
<accession>A0A9X4SAZ7</accession>
<keyword evidence="1" id="KW-0812">Transmembrane</keyword>
<dbReference type="GO" id="GO:0043683">
    <property type="term" value="P:type IV pilus assembly"/>
    <property type="evidence" value="ECO:0007669"/>
    <property type="project" value="InterPro"/>
</dbReference>
<protein>
    <recommendedName>
        <fullName evidence="4">Type IV pilus assembly protein PilW</fullName>
    </recommendedName>
</protein>
<keyword evidence="1" id="KW-1133">Transmembrane helix</keyword>
<sequence>MPQRPRIPKNFPSRRQIRGFGIVELMVALALGLFLVGGVIGVFVTNQQTYRTTEQLSRMQESGRTAVELMARQMREAGGSPCGRGIPTADVINPDSGGSAFWWANWTDGIRGYDNSTAANGITIGTSAGQRIDGTDAVFLVFGNLNTGVRINGHVPNSAQFDVGTNSHGLVDGDIVLVCNYKQAALLQVTNASTSNSTVVHNTGVAGVSPGNCSKGLGYPTDCSSVNGNLYDFSGGYMVKLTSEIWYIGANDRGGRSLYRARLVNNSGTVSATPLVEEIAEGVTDMQLTYLETDATGALPTDYVSAASVTSWPRVSAVRVTLTLQSLQKVGTDGAALQRQMTHVVTLRNRLP</sequence>